<dbReference type="EMBL" id="JAPDRQ010000022">
    <property type="protein sequence ID" value="KAJ9661547.1"/>
    <property type="molecule type" value="Genomic_DNA"/>
</dbReference>
<keyword evidence="2" id="KW-1185">Reference proteome</keyword>
<evidence type="ECO:0000313" key="1">
    <source>
        <dbReference type="EMBL" id="KAJ9661547.1"/>
    </source>
</evidence>
<protein>
    <submittedName>
        <fullName evidence="1">Uncharacterized protein</fullName>
    </submittedName>
</protein>
<proteinExistence type="predicted"/>
<comment type="caution">
    <text evidence="1">The sequence shown here is derived from an EMBL/GenBank/DDBJ whole genome shotgun (WGS) entry which is preliminary data.</text>
</comment>
<evidence type="ECO:0000313" key="2">
    <source>
        <dbReference type="Proteomes" id="UP001172386"/>
    </source>
</evidence>
<accession>A0ACC3AG80</accession>
<sequence length="738" mass="81316">MSVRSAASTSRTNQSHRSARSDVSRSTSGRSQLHWKMFRKNVLAPHHIRILESSSGENLPESIIAYIDINRTNTKHLASQRECFKQQVQAGQGFGASAFFPGEVLPTIEGKPFLSRCMVPSYSQDALPERRATKAGATSGLSIPRPGLGCGLAGMAFTQEELNAMPSYLVSTGTPLHFDTSSSSTNSAIYCPFLSFERAFSQNEYGLDVATNQCAVDGAWSVRAQQMVFAKAAGEEVKTKFEKPVSFTCCIDNDVAVMNYHWVDHAQTYCMAPLVKFDLKCDEHFDQLLVWIEAIEQWAITQLLPEIKRALAQFRSSVPIVLAPERPLTPPDTSDARKEELLLESLKTNFGTLAWHPNHMPLSPGVSSTASWGSPMVDESVFDYVEYSKTSRPRSVYSDSNIARVRFPPTPQLVRKSSLKSTSPPQLSMDEPGAATPEPAYEKNPNLIVKKRLGHAMTEIEELQTQLRLLKDEMSNTTSTLRAEIAELKQTMSCLIRKEKPTKSRSPLRINPPATLQLPNRSYSHGLITTPTDPKPHPFKSVVTTPTDPRAPPFRSRTVTRTPSGLQNVLTPLDTSISAVVSVKSPTSATAELQSATSLLSPGTSGVEDYMSALPERQSHASLPSPAQMRGQFIPHRRAPSPKRVLTPALTAPLPETQPPQPSVSQDEASVTILQSPGNIWSSVLATYMFSAVVPSVLFRVVFFGCLLDYFFISLTQPQTPTVMTYLNHLVKNISYVY</sequence>
<organism evidence="1 2">
    <name type="scientific">Neophaeococcomyces mojaviensis</name>
    <dbReference type="NCBI Taxonomy" id="3383035"/>
    <lineage>
        <taxon>Eukaryota</taxon>
        <taxon>Fungi</taxon>
        <taxon>Dikarya</taxon>
        <taxon>Ascomycota</taxon>
        <taxon>Pezizomycotina</taxon>
        <taxon>Eurotiomycetes</taxon>
        <taxon>Chaetothyriomycetidae</taxon>
        <taxon>Chaetothyriales</taxon>
        <taxon>Chaetothyriales incertae sedis</taxon>
        <taxon>Neophaeococcomyces</taxon>
    </lineage>
</organism>
<dbReference type="Proteomes" id="UP001172386">
    <property type="component" value="Unassembled WGS sequence"/>
</dbReference>
<name>A0ACC3AG80_9EURO</name>
<reference evidence="1" key="1">
    <citation type="submission" date="2022-10" db="EMBL/GenBank/DDBJ databases">
        <title>Culturing micro-colonial fungi from biological soil crusts in the Mojave desert and describing Neophaeococcomyces mojavensis, and introducing the new genera and species Taxawa tesnikishii.</title>
        <authorList>
            <person name="Kurbessoian T."/>
            <person name="Stajich J.E."/>
        </authorList>
    </citation>
    <scope>NUCLEOTIDE SEQUENCE</scope>
    <source>
        <strain evidence="1">JES_112</strain>
    </source>
</reference>
<gene>
    <name evidence="1" type="ORF">H2198_001927</name>
</gene>